<reference evidence="3 4" key="1">
    <citation type="submission" date="2020-08" db="EMBL/GenBank/DDBJ databases">
        <title>Sphingobacterium sp. DN00404 isolated from aquaculture water.</title>
        <authorList>
            <person name="Zhang M."/>
        </authorList>
    </citation>
    <scope>NUCLEOTIDE SEQUENCE [LARGE SCALE GENOMIC DNA]</scope>
    <source>
        <strain evidence="3 4">KCTC 32294</strain>
    </source>
</reference>
<evidence type="ECO:0000313" key="3">
    <source>
        <dbReference type="EMBL" id="MBD1425072.1"/>
    </source>
</evidence>
<dbReference type="InterPro" id="IPR002696">
    <property type="entry name" value="Membr_insert_effic_factor_YidD"/>
</dbReference>
<organism evidence="3 4">
    <name type="scientific">Sphingobacterium arenae</name>
    <dbReference type="NCBI Taxonomy" id="1280598"/>
    <lineage>
        <taxon>Bacteria</taxon>
        <taxon>Pseudomonadati</taxon>
        <taxon>Bacteroidota</taxon>
        <taxon>Sphingobacteriia</taxon>
        <taxon>Sphingobacteriales</taxon>
        <taxon>Sphingobacteriaceae</taxon>
        <taxon>Sphingobacterium</taxon>
    </lineage>
</organism>
<keyword evidence="2" id="KW-0812">Transmembrane</keyword>
<comment type="subcellular location">
    <subcellularLocation>
        <location evidence="1">Cell membrane</location>
        <topology evidence="1">Peripheral membrane protein</topology>
        <orientation evidence="1">Cytoplasmic side</orientation>
    </subcellularLocation>
</comment>
<comment type="function">
    <text evidence="1">Could be involved in insertion of integral membrane proteins into the membrane.</text>
</comment>
<accession>A0ABR7Y189</accession>
<comment type="similarity">
    <text evidence="1">Belongs to the UPF0161 family.</text>
</comment>
<evidence type="ECO:0000256" key="2">
    <source>
        <dbReference type="SAM" id="Phobius"/>
    </source>
</evidence>
<dbReference type="Proteomes" id="UP000606494">
    <property type="component" value="Unassembled WGS sequence"/>
</dbReference>
<feature type="transmembrane region" description="Helical" evidence="2">
    <location>
        <begin position="16"/>
        <end position="36"/>
    </location>
</feature>
<dbReference type="HAMAP" id="MF_00386">
    <property type="entry name" value="UPF0161_YidD"/>
    <property type="match status" value="1"/>
</dbReference>
<dbReference type="EMBL" id="JACNYK010000001">
    <property type="protein sequence ID" value="MBD1425072.1"/>
    <property type="molecule type" value="Genomic_DNA"/>
</dbReference>
<keyword evidence="4" id="KW-1185">Reference proteome</keyword>
<keyword evidence="2" id="KW-1133">Transmembrane helix</keyword>
<dbReference type="SMART" id="SM01234">
    <property type="entry name" value="Haemolytic"/>
    <property type="match status" value="1"/>
</dbReference>
<name>A0ABR7Y189_9SPHI</name>
<keyword evidence="1" id="KW-1003">Cell membrane</keyword>
<keyword evidence="1 2" id="KW-0472">Membrane</keyword>
<dbReference type="PANTHER" id="PTHR33383:SF1">
    <property type="entry name" value="MEMBRANE PROTEIN INSERTION EFFICIENCY FACTOR-RELATED"/>
    <property type="match status" value="1"/>
</dbReference>
<comment type="caution">
    <text evidence="3">The sequence shown here is derived from an EMBL/GenBank/DDBJ whole genome shotgun (WGS) entry which is preliminary data.</text>
</comment>
<sequence>MHILKFIWEKLIKQPLQWFFVLIIRFYQLFISPFLGANCRYTPTCSQYGKEAILKHGPFRGGYLAIRRILRCHPWGGHGHDPVP</sequence>
<dbReference type="Pfam" id="PF01809">
    <property type="entry name" value="YidD"/>
    <property type="match status" value="1"/>
</dbReference>
<proteinExistence type="inferred from homology"/>
<evidence type="ECO:0000256" key="1">
    <source>
        <dbReference type="HAMAP-Rule" id="MF_00386"/>
    </source>
</evidence>
<evidence type="ECO:0000313" key="4">
    <source>
        <dbReference type="Proteomes" id="UP000606494"/>
    </source>
</evidence>
<dbReference type="NCBIfam" id="TIGR00278">
    <property type="entry name" value="membrane protein insertion efficiency factor YidD"/>
    <property type="match status" value="1"/>
</dbReference>
<dbReference type="RefSeq" id="WP_190308155.1">
    <property type="nucleotide sequence ID" value="NZ_JACNYK010000001.1"/>
</dbReference>
<gene>
    <name evidence="3" type="primary">yidD</name>
    <name evidence="3" type="ORF">H8B17_05700</name>
</gene>
<protein>
    <recommendedName>
        <fullName evidence="1">Putative membrane protein insertion efficiency factor</fullName>
    </recommendedName>
</protein>
<dbReference type="PANTHER" id="PTHR33383">
    <property type="entry name" value="MEMBRANE PROTEIN INSERTION EFFICIENCY FACTOR-RELATED"/>
    <property type="match status" value="1"/>
</dbReference>